<sequence length="309" mass="33724">MSRLTKYAALARREVQETWTGSVITPALIMAVVVLVTVLALSAVPQGGISIGDEGPDINSFAELLDRVGQEAEGDEDKLMSTFLLGVSLPLALATYFIVFFTLLGSLYEDRRDRSFLFWKSMPVSDTEEVLARFLGGALLPFVTVNLVTLAGLLVLLVCATVVGLAQGANVGLLWQIGPYLQLWLLSFPLFVLMMLWMLPLTGWVLFASSVAPRAPFAFAVLPPVLAMAIEGVVFNSGRVAEWLGRRIVPMAGDDGIDDVDGFGEFYDSLSAMMLGDWLDLPTMPEFYVSILVGAAFIALAIWRRRYTS</sequence>
<dbReference type="InParanoid" id="A0A4R2PDG2"/>
<evidence type="ECO:0000313" key="3">
    <source>
        <dbReference type="Proteomes" id="UP000295399"/>
    </source>
</evidence>
<proteinExistence type="predicted"/>
<evidence type="ECO:0000313" key="2">
    <source>
        <dbReference type="EMBL" id="TCP31955.1"/>
    </source>
</evidence>
<feature type="transmembrane region" description="Helical" evidence="1">
    <location>
        <begin position="83"/>
        <end position="109"/>
    </location>
</feature>
<dbReference type="AlphaFoldDB" id="A0A4R2PDG2"/>
<accession>A0A4R2PDG2</accession>
<organism evidence="2 3">
    <name type="scientific">Rhodothalassium salexigens DSM 2132</name>
    <dbReference type="NCBI Taxonomy" id="1188247"/>
    <lineage>
        <taxon>Bacteria</taxon>
        <taxon>Pseudomonadati</taxon>
        <taxon>Pseudomonadota</taxon>
        <taxon>Alphaproteobacteria</taxon>
        <taxon>Rhodothalassiales</taxon>
        <taxon>Rhodothalassiaceae</taxon>
        <taxon>Rhodothalassium</taxon>
    </lineage>
</organism>
<dbReference type="EMBL" id="SLXO01000010">
    <property type="protein sequence ID" value="TCP31955.1"/>
    <property type="molecule type" value="Genomic_DNA"/>
</dbReference>
<keyword evidence="1" id="KW-0812">Transmembrane</keyword>
<comment type="caution">
    <text evidence="2">The sequence shown here is derived from an EMBL/GenBank/DDBJ whole genome shotgun (WGS) entry which is preliminary data.</text>
</comment>
<dbReference type="RefSeq" id="WP_132709178.1">
    <property type="nucleotide sequence ID" value="NZ_JACIGF010000010.1"/>
</dbReference>
<keyword evidence="1" id="KW-1133">Transmembrane helix</keyword>
<feature type="transmembrane region" description="Helical" evidence="1">
    <location>
        <begin position="130"/>
        <end position="163"/>
    </location>
</feature>
<dbReference type="OrthoDB" id="118685at2"/>
<feature type="transmembrane region" description="Helical" evidence="1">
    <location>
        <begin position="21"/>
        <end position="44"/>
    </location>
</feature>
<reference evidence="2 3" key="1">
    <citation type="submission" date="2019-03" db="EMBL/GenBank/DDBJ databases">
        <title>Genomic Encyclopedia of Type Strains, Phase IV (KMG-IV): sequencing the most valuable type-strain genomes for metagenomic binning, comparative biology and taxonomic classification.</title>
        <authorList>
            <person name="Goeker M."/>
        </authorList>
    </citation>
    <scope>NUCLEOTIDE SEQUENCE [LARGE SCALE GENOMIC DNA]</scope>
    <source>
        <strain evidence="2 3">DSM 2132</strain>
    </source>
</reference>
<name>A0A4R2PDG2_RHOSA</name>
<keyword evidence="3" id="KW-1185">Reference proteome</keyword>
<evidence type="ECO:0000256" key="1">
    <source>
        <dbReference type="SAM" id="Phobius"/>
    </source>
</evidence>
<gene>
    <name evidence="2" type="ORF">EV659_11032</name>
</gene>
<feature type="transmembrane region" description="Helical" evidence="1">
    <location>
        <begin position="183"/>
        <end position="208"/>
    </location>
</feature>
<keyword evidence="1" id="KW-0472">Membrane</keyword>
<protein>
    <submittedName>
        <fullName evidence="2">ABC-2 type transport system permease protein</fullName>
    </submittedName>
</protein>
<feature type="transmembrane region" description="Helical" evidence="1">
    <location>
        <begin position="287"/>
        <end position="303"/>
    </location>
</feature>
<dbReference type="Proteomes" id="UP000295399">
    <property type="component" value="Unassembled WGS sequence"/>
</dbReference>
<feature type="transmembrane region" description="Helical" evidence="1">
    <location>
        <begin position="215"/>
        <end position="235"/>
    </location>
</feature>